<sequence length="119" mass="13584">MSDETKTARVTLGVKVTFTFPPSQTPQAIEGWWLDECPEFEEWLECQDKDITLDDIVVDDYHVASPGTVHVYYRIEASYPIRWSKDDVADAIMDATTIVNEPDDWMVGEVKSTGVKFYS</sequence>
<protein>
    <submittedName>
        <fullName evidence="1">Uncharacterized protein</fullName>
    </submittedName>
</protein>
<accession>A0A6J5MRV5</accession>
<reference evidence="1" key="1">
    <citation type="submission" date="2020-04" db="EMBL/GenBank/DDBJ databases">
        <authorList>
            <person name="Chiriac C."/>
            <person name="Salcher M."/>
            <person name="Ghai R."/>
            <person name="Kavagutti S V."/>
        </authorList>
    </citation>
    <scope>NUCLEOTIDE SEQUENCE</scope>
</reference>
<name>A0A6J5MRV5_9CAUD</name>
<evidence type="ECO:0000313" key="1">
    <source>
        <dbReference type="EMBL" id="CAB4149885.1"/>
    </source>
</evidence>
<dbReference type="EMBL" id="LR796534">
    <property type="protein sequence ID" value="CAB4149885.1"/>
    <property type="molecule type" value="Genomic_DNA"/>
</dbReference>
<gene>
    <name evidence="1" type="ORF">UFOVP549_12</name>
</gene>
<proteinExistence type="predicted"/>
<organism evidence="1">
    <name type="scientific">uncultured Caudovirales phage</name>
    <dbReference type="NCBI Taxonomy" id="2100421"/>
    <lineage>
        <taxon>Viruses</taxon>
        <taxon>Duplodnaviria</taxon>
        <taxon>Heunggongvirae</taxon>
        <taxon>Uroviricota</taxon>
        <taxon>Caudoviricetes</taxon>
        <taxon>Peduoviridae</taxon>
        <taxon>Maltschvirus</taxon>
        <taxon>Maltschvirus maltsch</taxon>
    </lineage>
</organism>